<evidence type="ECO:0000256" key="4">
    <source>
        <dbReference type="ARBA" id="ARBA00023326"/>
    </source>
</evidence>
<proteinExistence type="inferred from homology"/>
<dbReference type="Pfam" id="PF00759">
    <property type="entry name" value="Glyco_hydro_9"/>
    <property type="match status" value="1"/>
</dbReference>
<dbReference type="GO" id="GO:0008810">
    <property type="term" value="F:cellulase activity"/>
    <property type="evidence" value="ECO:0007669"/>
    <property type="project" value="UniProtKB-EC"/>
</dbReference>
<dbReference type="InterPro" id="IPR008965">
    <property type="entry name" value="CBM2/CBM3_carb-bd_dom_sf"/>
</dbReference>
<organism evidence="8 9">
    <name type="scientific">Ruminococcus flavefaciens</name>
    <dbReference type="NCBI Taxonomy" id="1265"/>
    <lineage>
        <taxon>Bacteria</taxon>
        <taxon>Bacillati</taxon>
        <taxon>Bacillota</taxon>
        <taxon>Clostridia</taxon>
        <taxon>Eubacteriales</taxon>
        <taxon>Oscillospiraceae</taxon>
        <taxon>Ruminococcus</taxon>
    </lineage>
</organism>
<feature type="active site" evidence="5">
    <location>
        <position position="466"/>
    </location>
</feature>
<name>A0A315XZG6_RUMFL</name>
<keyword evidence="6" id="KW-0732">Signal</keyword>
<dbReference type="InterPro" id="IPR001701">
    <property type="entry name" value="Glyco_hydro_9"/>
</dbReference>
<feature type="signal peptide" evidence="6">
    <location>
        <begin position="1"/>
        <end position="20"/>
    </location>
</feature>
<gene>
    <name evidence="8" type="ORF">IE37_01789</name>
</gene>
<dbReference type="InterPro" id="IPR036966">
    <property type="entry name" value="CBM3_sf"/>
</dbReference>
<dbReference type="InterPro" id="IPR001956">
    <property type="entry name" value="CBM3"/>
</dbReference>
<keyword evidence="1 5" id="KW-0378">Hydrolase</keyword>
<dbReference type="SUPFAM" id="SSF49384">
    <property type="entry name" value="Carbohydrate-binding domain"/>
    <property type="match status" value="1"/>
</dbReference>
<dbReference type="PROSITE" id="PS51172">
    <property type="entry name" value="CBM3"/>
    <property type="match status" value="1"/>
</dbReference>
<dbReference type="InterPro" id="IPR012341">
    <property type="entry name" value="6hp_glycosidase-like_sf"/>
</dbReference>
<dbReference type="InterPro" id="IPR018221">
    <property type="entry name" value="Glyco_hydro_9_His_AS"/>
</dbReference>
<feature type="chain" id="PRO_5039747398" description="Endoglucanase" evidence="6">
    <location>
        <begin position="21"/>
        <end position="787"/>
    </location>
</feature>
<comment type="catalytic activity">
    <reaction evidence="6">
        <text>Endohydrolysis of (1-&gt;4)-beta-D-glucosidic linkages in cellulose, lichenin and cereal beta-D-glucans.</text>
        <dbReference type="EC" id="3.2.1.4"/>
    </reaction>
</comment>
<evidence type="ECO:0000256" key="2">
    <source>
        <dbReference type="ARBA" id="ARBA00023277"/>
    </source>
</evidence>
<dbReference type="AlphaFoldDB" id="A0A315XZG6"/>
<dbReference type="EMBL" id="QGDI01000006">
    <property type="protein sequence ID" value="PWJ12704.1"/>
    <property type="molecule type" value="Genomic_DNA"/>
</dbReference>
<evidence type="ECO:0000256" key="1">
    <source>
        <dbReference type="ARBA" id="ARBA00022801"/>
    </source>
</evidence>
<keyword evidence="6" id="KW-0136">Cellulose degradation</keyword>
<dbReference type="STRING" id="1265.SAMN02910280_2432"/>
<dbReference type="EC" id="3.2.1.4" evidence="6"/>
<evidence type="ECO:0000313" key="8">
    <source>
        <dbReference type="EMBL" id="PWJ12704.1"/>
    </source>
</evidence>
<dbReference type="SUPFAM" id="SSF48208">
    <property type="entry name" value="Six-hairpin glycosidases"/>
    <property type="match status" value="1"/>
</dbReference>
<dbReference type="Proteomes" id="UP000245720">
    <property type="component" value="Unassembled WGS sequence"/>
</dbReference>
<dbReference type="RefSeq" id="WP_109726552.1">
    <property type="nucleotide sequence ID" value="NZ_QGDI01000006.1"/>
</dbReference>
<protein>
    <recommendedName>
        <fullName evidence="6">Endoglucanase</fullName>
        <ecNumber evidence="6">3.2.1.4</ecNumber>
    </recommendedName>
</protein>
<evidence type="ECO:0000313" key="9">
    <source>
        <dbReference type="Proteomes" id="UP000245720"/>
    </source>
</evidence>
<reference evidence="8 9" key="1">
    <citation type="submission" date="2018-05" db="EMBL/GenBank/DDBJ databases">
        <title>The Hungate 1000. A catalogue of reference genomes from the rumen microbiome.</title>
        <authorList>
            <person name="Kelly W."/>
        </authorList>
    </citation>
    <scope>NUCLEOTIDE SEQUENCE [LARGE SCALE GENOMIC DNA]</scope>
    <source>
        <strain evidence="8 9">SAb67</strain>
    </source>
</reference>
<evidence type="ECO:0000256" key="5">
    <source>
        <dbReference type="PROSITE-ProRule" id="PRU10059"/>
    </source>
</evidence>
<keyword evidence="4 5" id="KW-0624">Polysaccharide degradation</keyword>
<dbReference type="PROSITE" id="PS00592">
    <property type="entry name" value="GH9_2"/>
    <property type="match status" value="1"/>
</dbReference>
<evidence type="ECO:0000259" key="7">
    <source>
        <dbReference type="PROSITE" id="PS51172"/>
    </source>
</evidence>
<comment type="similarity">
    <text evidence="5 6">Belongs to the glycosyl hydrolase 9 (cellulase E) family.</text>
</comment>
<feature type="domain" description="CBM3" evidence="7">
    <location>
        <begin position="555"/>
        <end position="727"/>
    </location>
</feature>
<sequence>MRIAKKLSALAAAAVTAVSAVPCAFTADAAATPYKADYEETDNNWAKVLQYTLHFYDANMCGTDVTGKSRFSWRGNCHVYDSKVPMHPIDDNHTGVNMSESFMEKYKDILDPDGDGFIDVSGGFHDAGDHVKFGLPEAYAASVVSWGYYEFRQAYEETGQDTHVETICRHFCDYFMRSTFRDEKGDVIAFCYQVGDGAVDHQYWQSPEIDAMGRPAFFATSSLPTTDDVSESAAALAINYLNFKETDPEYAEKCLDYSKALFDFANKNEKKVGAGGDGPASFYTSSKWEDDFCFAAGWLYLITKDHDYLEACEKYIDYYAPPGYVLCWNDMWNGVGLVFGRIQDIYPEVCAETRDARGYNQYEVLDFWKMQAKALNEVTSGKKGEISPGGYLYLDKWGSARYNTAVQFTALVYDKYNKGKDKYNAKNPDYTFTDWAIGQMEYIIGDNPLGRSYIVGYGENSVKYPHHRAASGLTMAEDPAPQKHVLYGALAGGPDAKDEHVDLTKDWIYNEVTIDYNAAVVGAAAGMYLYKNDGTMKPEEDFPPAEKADDTQLFSGDDFYVAGYCSDAPEKTGAGVTKLTFFVKTDSLEPHEDISIRYYFSIEEFDKKEIPGSFVLQKTYDQVETEVTGKAAVLSQPKQYKDDIYYIEIAWPEYAIANSNKKYQLIIGNYYGENWDSSNDWSKKGMIDLTEQGEDYDNIVSGVEFAQRCENVCVYADGKLIGGTEPDGTKPEKVYKVSQLVRLRRMLLGLDPFASEEVAVQFDFNSDGNVDVFDEVELRKLLVSQSK</sequence>
<dbReference type="PANTHER" id="PTHR22298">
    <property type="entry name" value="ENDO-1,4-BETA-GLUCANASE"/>
    <property type="match status" value="1"/>
</dbReference>
<evidence type="ECO:0000256" key="3">
    <source>
        <dbReference type="ARBA" id="ARBA00023295"/>
    </source>
</evidence>
<dbReference type="InterPro" id="IPR008928">
    <property type="entry name" value="6-hairpin_glycosidase_sf"/>
</dbReference>
<accession>A0A315XZG6</accession>
<comment type="caution">
    <text evidence="8">The sequence shown here is derived from an EMBL/GenBank/DDBJ whole genome shotgun (WGS) entry which is preliminary data.</text>
</comment>
<evidence type="ECO:0000256" key="6">
    <source>
        <dbReference type="RuleBase" id="RU361166"/>
    </source>
</evidence>
<dbReference type="OrthoDB" id="2078139at2"/>
<dbReference type="GO" id="GO:0030248">
    <property type="term" value="F:cellulose binding"/>
    <property type="evidence" value="ECO:0007669"/>
    <property type="project" value="InterPro"/>
</dbReference>
<dbReference type="GO" id="GO:0030245">
    <property type="term" value="P:cellulose catabolic process"/>
    <property type="evidence" value="ECO:0007669"/>
    <property type="project" value="UniProtKB-KW"/>
</dbReference>
<dbReference type="Gene3D" id="2.60.40.710">
    <property type="entry name" value="Endoglucanase-like"/>
    <property type="match status" value="1"/>
</dbReference>
<keyword evidence="2 5" id="KW-0119">Carbohydrate metabolism</keyword>
<keyword evidence="3 5" id="KW-0326">Glycosidase</keyword>
<dbReference type="Gene3D" id="1.50.10.10">
    <property type="match status" value="1"/>
</dbReference>